<evidence type="ECO:0000256" key="10">
    <source>
        <dbReference type="ARBA" id="ARBA00022763"/>
    </source>
</evidence>
<feature type="domain" description="DNA endonuclease Ctp1 N-terminal" evidence="23">
    <location>
        <begin position="20"/>
        <end position="139"/>
    </location>
</feature>
<keyword evidence="16" id="KW-0234">DNA repair</keyword>
<evidence type="ECO:0000256" key="19">
    <source>
        <dbReference type="ARBA" id="ARBA00023306"/>
    </source>
</evidence>
<keyword evidence="13" id="KW-0862">Zinc</keyword>
<evidence type="ECO:0000256" key="7">
    <source>
        <dbReference type="ARBA" id="ARBA00022618"/>
    </source>
</evidence>
<evidence type="ECO:0000256" key="16">
    <source>
        <dbReference type="ARBA" id="ARBA00023204"/>
    </source>
</evidence>
<evidence type="ECO:0000256" key="20">
    <source>
        <dbReference type="SAM" id="Coils"/>
    </source>
</evidence>
<feature type="domain" description="DNA endonuclease activator Ctp1 C-terminal" evidence="22">
    <location>
        <begin position="818"/>
        <end position="849"/>
    </location>
</feature>
<protein>
    <recommendedName>
        <fullName evidence="4">DNA endonuclease RBBP8</fullName>
    </recommendedName>
</protein>
<dbReference type="InterPro" id="IPR033316">
    <property type="entry name" value="RBBP8-like"/>
</dbReference>
<evidence type="ECO:0000256" key="9">
    <source>
        <dbReference type="ARBA" id="ARBA00022759"/>
    </source>
</evidence>
<keyword evidence="6" id="KW-0597">Phosphoprotein</keyword>
<feature type="region of interest" description="Disordered" evidence="21">
    <location>
        <begin position="418"/>
        <end position="453"/>
    </location>
</feature>
<dbReference type="PANTHER" id="PTHR15107:SF4">
    <property type="entry name" value="DNA ENDONUCLEASE RBBP8"/>
    <property type="match status" value="1"/>
</dbReference>
<feature type="compositionally biased region" description="Basic and acidic residues" evidence="21">
    <location>
        <begin position="693"/>
        <end position="711"/>
    </location>
</feature>
<dbReference type="InterPro" id="IPR013882">
    <property type="entry name" value="Ctp1_C"/>
</dbReference>
<dbReference type="GO" id="GO:0010792">
    <property type="term" value="P:DNA double-strand break processing involved in repair via single-strand annealing"/>
    <property type="evidence" value="ECO:0007669"/>
    <property type="project" value="TreeGrafter"/>
</dbReference>
<keyword evidence="7" id="KW-0132">Cell division</keyword>
<keyword evidence="15" id="KW-0238">DNA-binding</keyword>
<dbReference type="Pfam" id="PF10482">
    <property type="entry name" value="CtIP_N"/>
    <property type="match status" value="1"/>
</dbReference>
<evidence type="ECO:0000256" key="4">
    <source>
        <dbReference type="ARBA" id="ARBA00020680"/>
    </source>
</evidence>
<keyword evidence="8" id="KW-0540">Nuclease</keyword>
<sequence length="886" mass="101016">MNISGSNCGSPSSVDTSNDFKELWTKLKEYHDKEVQGLQVKVTKLKKERILDAQRLEEFFTKNQQLREQQKVLHETIKVLEDRLRAGLCDRCAVTEEHMRKKQQEFENIRQQNLKLITELMNEKNTLQEENKKLSEQLQQKIENDQQHQVADLDSEENVIPDSPITAFSFSGINRLRRKENLHVRYIEQTHAKLEQSVCTNELRKVPKSSTHPHKPNESEILVADTCDQSQSPVASKQHTEIYFISLKFVVTGGQEWPTEPQGPMSPLGDELYQCLEDHKKQPFEESVRNNEDSLRFSDSKSKTPPQEELTTRVSSPVFGATTNVKRSLGLNTSLSPSLLETGKKNLLKTAPFNNTSTSRSEKTRSKSEDSALSTHHNLGSEVNKIISQSSSSKQMLINKNISESKNEQDSFDHIKDAVTDKDRHAVPLKSPGGRTSKRKKIEEESEDEVSCPQASFDKENAFPFLLESHSSMNGDYMMDKPLDLSDRFSAIQRQEKSQGSETSKIRFRQVTLYEALKPIPKGSSSSRKALSGDCVLARDSPEEPCLQECILQSLGKSSPDNKTPLQIKEENPIFKIPLHPRESLETENLFDDVKGADSHEPVKIARSVRGACELTSVLQLNPCRVAKTKPIQNNVSFENNQWSIDPGADLSQYKMDITVIDAKDGSQSRLAGGETVDMDCTLVSETVLLKMKKQEQKGEKSPNGERKMNDSLEDMFDRTTHEEYESCLADSFPQVAEEEEGLSTTTKKPNIPSDKQDKVKQKAFVESYFKDNERETSLQNFPHIEVVRKKEERRKLLGHTCKECEIYYADIPAEEREKKLASCSRHRFRYIPPNTPENFWEVGFPSTQTCMERGYIKEDLDPCPRPKRRQPYNAMFSPKSKEQKT</sequence>
<dbReference type="PANTHER" id="PTHR15107">
    <property type="entry name" value="RETINOBLASTOMA BINDING PROTEIN 8"/>
    <property type="match status" value="1"/>
</dbReference>
<feature type="region of interest" description="Disordered" evidence="21">
    <location>
        <begin position="283"/>
        <end position="312"/>
    </location>
</feature>
<evidence type="ECO:0000256" key="13">
    <source>
        <dbReference type="ARBA" id="ARBA00022833"/>
    </source>
</evidence>
<gene>
    <name evidence="24" type="primary">RBBP8</name>
</gene>
<accession>A0A452V2Q2</accession>
<evidence type="ECO:0000256" key="6">
    <source>
        <dbReference type="ARBA" id="ARBA00022553"/>
    </source>
</evidence>
<keyword evidence="17" id="KW-0539">Nucleus</keyword>
<feature type="coiled-coil region" evidence="20">
    <location>
        <begin position="63"/>
        <end position="144"/>
    </location>
</feature>
<dbReference type="GO" id="GO:0016787">
    <property type="term" value="F:hydrolase activity"/>
    <property type="evidence" value="ECO:0007669"/>
    <property type="project" value="UniProtKB-KW"/>
</dbReference>
<evidence type="ECO:0000256" key="5">
    <source>
        <dbReference type="ARBA" id="ARBA00022454"/>
    </source>
</evidence>
<proteinExistence type="inferred from homology"/>
<dbReference type="GO" id="GO:0051321">
    <property type="term" value="P:meiotic cell cycle"/>
    <property type="evidence" value="ECO:0007669"/>
    <property type="project" value="UniProtKB-KW"/>
</dbReference>
<feature type="compositionally biased region" description="Basic and acidic residues" evidence="21">
    <location>
        <begin position="360"/>
        <end position="370"/>
    </location>
</feature>
<dbReference type="GO" id="GO:0005694">
    <property type="term" value="C:chromosome"/>
    <property type="evidence" value="ECO:0007669"/>
    <property type="project" value="UniProtKB-SubCell"/>
</dbReference>
<feature type="region of interest" description="Disordered" evidence="21">
    <location>
        <begin position="346"/>
        <end position="380"/>
    </location>
</feature>
<keyword evidence="12" id="KW-0378">Hydrolase</keyword>
<organism evidence="24">
    <name type="scientific">Ursus maritimus</name>
    <name type="common">Polar bear</name>
    <name type="synonym">Thalarctos maritimus</name>
    <dbReference type="NCBI Taxonomy" id="29073"/>
    <lineage>
        <taxon>Eukaryota</taxon>
        <taxon>Metazoa</taxon>
        <taxon>Chordata</taxon>
        <taxon>Craniata</taxon>
        <taxon>Vertebrata</taxon>
        <taxon>Euteleostomi</taxon>
        <taxon>Mammalia</taxon>
        <taxon>Eutheria</taxon>
        <taxon>Laurasiatheria</taxon>
        <taxon>Carnivora</taxon>
        <taxon>Caniformia</taxon>
        <taxon>Ursidae</taxon>
        <taxon>Ursus</taxon>
    </lineage>
</organism>
<evidence type="ECO:0000256" key="18">
    <source>
        <dbReference type="ARBA" id="ARBA00023254"/>
    </source>
</evidence>
<name>A0A452V2Q2_URSMA</name>
<evidence type="ECO:0000313" key="24">
    <source>
        <dbReference type="Ensembl" id="ENSUMAP00000027708"/>
    </source>
</evidence>
<dbReference type="Ensembl" id="ENSUMAT00000032760.1">
    <property type="protein sequence ID" value="ENSUMAP00000027708.1"/>
    <property type="gene ID" value="ENSUMAG00000019852.1"/>
</dbReference>
<dbReference type="GeneTree" id="ENSGT00530000063835"/>
<evidence type="ECO:0000256" key="15">
    <source>
        <dbReference type="ARBA" id="ARBA00023125"/>
    </source>
</evidence>
<reference evidence="24" key="1">
    <citation type="submission" date="2019-03" db="UniProtKB">
        <authorList>
            <consortium name="Ensembl"/>
        </authorList>
    </citation>
    <scope>IDENTIFICATION</scope>
</reference>
<keyword evidence="5" id="KW-0158">Chromosome</keyword>
<dbReference type="Pfam" id="PF08573">
    <property type="entry name" value="SAE2"/>
    <property type="match status" value="1"/>
</dbReference>
<evidence type="ECO:0000256" key="2">
    <source>
        <dbReference type="ARBA" id="ARBA00004286"/>
    </source>
</evidence>
<feature type="region of interest" description="Disordered" evidence="21">
    <location>
        <begin position="692"/>
        <end position="711"/>
    </location>
</feature>
<dbReference type="GO" id="GO:0004519">
    <property type="term" value="F:endonuclease activity"/>
    <property type="evidence" value="ECO:0007669"/>
    <property type="project" value="UniProtKB-KW"/>
</dbReference>
<keyword evidence="10" id="KW-0227">DNA damage</keyword>
<dbReference type="GO" id="GO:0051301">
    <property type="term" value="P:cell division"/>
    <property type="evidence" value="ECO:0007669"/>
    <property type="project" value="UniProtKB-KW"/>
</dbReference>
<feature type="region of interest" description="Disordered" evidence="21">
    <location>
        <begin position="862"/>
        <end position="886"/>
    </location>
</feature>
<dbReference type="OMA" id="LENFQWS"/>
<dbReference type="AlphaFoldDB" id="A0A452V2Q2"/>
<keyword evidence="11" id="KW-0498">Mitosis</keyword>
<feature type="region of interest" description="Disordered" evidence="21">
    <location>
        <begin position="739"/>
        <end position="758"/>
    </location>
</feature>
<evidence type="ECO:0000256" key="12">
    <source>
        <dbReference type="ARBA" id="ARBA00022801"/>
    </source>
</evidence>
<evidence type="ECO:0000256" key="21">
    <source>
        <dbReference type="SAM" id="MobiDB-lite"/>
    </source>
</evidence>
<evidence type="ECO:0000259" key="23">
    <source>
        <dbReference type="Pfam" id="PF10482"/>
    </source>
</evidence>
<evidence type="ECO:0000256" key="1">
    <source>
        <dbReference type="ARBA" id="ARBA00004123"/>
    </source>
</evidence>
<evidence type="ECO:0000256" key="11">
    <source>
        <dbReference type="ARBA" id="ARBA00022776"/>
    </source>
</evidence>
<keyword evidence="18" id="KW-0469">Meiosis</keyword>
<keyword evidence="14 20" id="KW-0175">Coiled coil</keyword>
<comment type="similarity">
    <text evidence="3">Belongs to the COM1/SAE2/CtIP family.</text>
</comment>
<dbReference type="InterPro" id="IPR019518">
    <property type="entry name" value="CtIP_N"/>
</dbReference>
<comment type="subcellular location">
    <subcellularLocation>
        <location evidence="2">Chromosome</location>
    </subcellularLocation>
    <subcellularLocation>
        <location evidence="1">Nucleus</location>
    </subcellularLocation>
</comment>
<evidence type="ECO:0000259" key="22">
    <source>
        <dbReference type="Pfam" id="PF08573"/>
    </source>
</evidence>
<keyword evidence="9" id="KW-0255">Endonuclease</keyword>
<dbReference type="GO" id="GO:0005634">
    <property type="term" value="C:nucleus"/>
    <property type="evidence" value="ECO:0007669"/>
    <property type="project" value="UniProtKB-SubCell"/>
</dbReference>
<evidence type="ECO:0000256" key="8">
    <source>
        <dbReference type="ARBA" id="ARBA00022722"/>
    </source>
</evidence>
<evidence type="ECO:0000256" key="17">
    <source>
        <dbReference type="ARBA" id="ARBA00023242"/>
    </source>
</evidence>
<feature type="compositionally biased region" description="Basic and acidic residues" evidence="21">
    <location>
        <begin position="283"/>
        <end position="302"/>
    </location>
</feature>
<evidence type="ECO:0000256" key="3">
    <source>
        <dbReference type="ARBA" id="ARBA00007496"/>
    </source>
</evidence>
<keyword evidence="19" id="KW-0131">Cell cycle</keyword>
<evidence type="ECO:0000256" key="14">
    <source>
        <dbReference type="ARBA" id="ARBA00023054"/>
    </source>
</evidence>
<dbReference type="GO" id="GO:0003684">
    <property type="term" value="F:damaged DNA binding"/>
    <property type="evidence" value="ECO:0007669"/>
    <property type="project" value="TreeGrafter"/>
</dbReference>